<comment type="pathway">
    <text evidence="4">Lipid metabolism; glycerolipid metabolism.</text>
</comment>
<dbReference type="GO" id="GO:0046513">
    <property type="term" value="P:ceramide biosynthetic process"/>
    <property type="evidence" value="ECO:0007669"/>
    <property type="project" value="TreeGrafter"/>
</dbReference>
<evidence type="ECO:0000256" key="3">
    <source>
        <dbReference type="ARBA" id="ARBA00004637"/>
    </source>
</evidence>
<proteinExistence type="inferred from homology"/>
<keyword evidence="11" id="KW-0443">Lipid metabolism</keyword>
<keyword evidence="13" id="KW-0472">Membrane</keyword>
<comment type="catalytic activity">
    <reaction evidence="18">
        <text>a 1-acyl-sn-glycerol + ATP = a 1-acyl-sn-glycero-3-phosphate + ADP + H(+)</text>
        <dbReference type="Rhea" id="RHEA:33747"/>
        <dbReference type="ChEBI" id="CHEBI:15378"/>
        <dbReference type="ChEBI" id="CHEBI:30616"/>
        <dbReference type="ChEBI" id="CHEBI:57970"/>
        <dbReference type="ChEBI" id="CHEBI:64683"/>
        <dbReference type="ChEBI" id="CHEBI:456216"/>
    </reaction>
    <physiologicalReaction direction="left-to-right" evidence="18">
        <dbReference type="Rhea" id="RHEA:33748"/>
    </physiologicalReaction>
</comment>
<comment type="catalytic activity">
    <reaction evidence="16">
        <text>1-(5Z,8Z,11Z,14Z-eicosatetraenoyl)-sn-glycerol + ATP = 1-(5Z,8Z,11Z,14Z-eicosatetraenoyl)-sn-glycero-3-phosphate + ADP + H(+)</text>
        <dbReference type="Rhea" id="RHEA:43328"/>
        <dbReference type="ChEBI" id="CHEBI:15378"/>
        <dbReference type="ChEBI" id="CHEBI:30616"/>
        <dbReference type="ChEBI" id="CHEBI:34071"/>
        <dbReference type="ChEBI" id="CHEBI:74938"/>
        <dbReference type="ChEBI" id="CHEBI:456216"/>
    </reaction>
    <physiologicalReaction direction="left-to-right" evidence="16">
        <dbReference type="Rhea" id="RHEA:43329"/>
    </physiologicalReaction>
</comment>
<comment type="subcellular location">
    <subcellularLocation>
        <location evidence="3">Mitochondrion inner membrane</location>
        <topology evidence="3">Peripheral membrane protein</topology>
    </subcellularLocation>
    <subcellularLocation>
        <location evidence="2">Mitochondrion intermembrane space</location>
    </subcellularLocation>
</comment>
<feature type="domain" description="DAGKc" evidence="30">
    <location>
        <begin position="61"/>
        <end position="205"/>
    </location>
</feature>
<evidence type="ECO:0000256" key="23">
    <source>
        <dbReference type="ARBA" id="ARBA00026098"/>
    </source>
</evidence>
<dbReference type="EC" id="2.7.1.107" evidence="5"/>
<dbReference type="GO" id="GO:0047620">
    <property type="term" value="F:acylglycerol kinase activity"/>
    <property type="evidence" value="ECO:0007669"/>
    <property type="project" value="UniProtKB-EC"/>
</dbReference>
<evidence type="ECO:0000256" key="17">
    <source>
        <dbReference type="ARBA" id="ARBA00024505"/>
    </source>
</evidence>
<evidence type="ECO:0000256" key="12">
    <source>
        <dbReference type="ARBA" id="ARBA00023128"/>
    </source>
</evidence>
<evidence type="ECO:0000256" key="14">
    <source>
        <dbReference type="ARBA" id="ARBA00023371"/>
    </source>
</evidence>
<evidence type="ECO:0000256" key="13">
    <source>
        <dbReference type="ARBA" id="ARBA00023136"/>
    </source>
</evidence>
<sequence length="437" mass="49821">MAFVIRFAKGVRNHWKKSTFLASAVAYGVSYSQEKYEIKQLMRHYCTEASRYGDVQIGVNQRLQKVLVLLNPAANRKSSEEDFHDYCEPILHLAGFEVEVVKTDSEGHARRYVEELATLPDAIIVAGGDGTVSEAVSGLKRRPDGAQCPVGVLPVGRTNTLANSLFRSSEQTNTLEDVRAMANAAYAVVAGRKEKMDVMKIEVLPNEADEKVPEKPVYAVGMLSWGAFRDILALRDKYWYTGSLRDYTAFLFNAFDGKHTWNCQAKVTFREPCEGCKECYKDWQQEEQKKEQPRRWWSVFLPKAKPVQSVDYSKIINERCSVEHEVQIEPSELILQTMNIEQDGDQKDKPKLSLKVGTSVDSGFSFLGESWSRLWNRKYIHCNTEKQIDVRKVEIIPAKLKLADSEPDLFYSIDNEAYDVRPVRVTLLPNSVEMFTF</sequence>
<evidence type="ECO:0000256" key="16">
    <source>
        <dbReference type="ARBA" id="ARBA00024483"/>
    </source>
</evidence>
<keyword evidence="6" id="KW-0808">Transferase</keyword>
<reference evidence="31" key="1">
    <citation type="submission" date="2017-01" db="EMBL/GenBank/DDBJ databases">
        <title>A deep insight into the sialotranscriptome of adult male and female Cluex tarsalis mosquitoes.</title>
        <authorList>
            <person name="Ribeiro J.M."/>
            <person name="Moreira F."/>
            <person name="Bernard K.A."/>
            <person name="Calvo E."/>
        </authorList>
    </citation>
    <scope>NUCLEOTIDE SEQUENCE</scope>
    <source>
        <strain evidence="31">Kern County</strain>
        <tissue evidence="31">Salivary glands</tissue>
    </source>
</reference>
<evidence type="ECO:0000259" key="30">
    <source>
        <dbReference type="PROSITE" id="PS50146"/>
    </source>
</evidence>
<evidence type="ECO:0000256" key="6">
    <source>
        <dbReference type="ARBA" id="ARBA00022679"/>
    </source>
</evidence>
<dbReference type="GO" id="GO:0005524">
    <property type="term" value="F:ATP binding"/>
    <property type="evidence" value="ECO:0007669"/>
    <property type="project" value="UniProtKB-KW"/>
</dbReference>
<evidence type="ECO:0000256" key="1">
    <source>
        <dbReference type="ARBA" id="ARBA00001946"/>
    </source>
</evidence>
<dbReference type="EC" id="2.7.1.94" evidence="23"/>
<evidence type="ECO:0000256" key="7">
    <source>
        <dbReference type="ARBA" id="ARBA00022741"/>
    </source>
</evidence>
<comment type="similarity">
    <text evidence="21">Belongs to the AGK family.</text>
</comment>
<dbReference type="InterPro" id="IPR045579">
    <property type="entry name" value="AGK_C"/>
</dbReference>
<evidence type="ECO:0000256" key="8">
    <source>
        <dbReference type="ARBA" id="ARBA00022777"/>
    </source>
</evidence>
<comment type="catalytic activity">
    <reaction evidence="14">
        <text>1,2-di-(9Z-octadecenoyl)-sn-glycerol + ATP = 1,2-di-(9Z-octadecenoyl)-sn-glycero-3-phosphate + ADP + H(+)</text>
        <dbReference type="Rhea" id="RHEA:40327"/>
        <dbReference type="ChEBI" id="CHEBI:15378"/>
        <dbReference type="ChEBI" id="CHEBI:30616"/>
        <dbReference type="ChEBI" id="CHEBI:52333"/>
        <dbReference type="ChEBI" id="CHEBI:74546"/>
        <dbReference type="ChEBI" id="CHEBI:456216"/>
    </reaction>
    <physiologicalReaction direction="left-to-right" evidence="14">
        <dbReference type="Rhea" id="RHEA:40328"/>
    </physiologicalReaction>
</comment>
<evidence type="ECO:0000256" key="2">
    <source>
        <dbReference type="ARBA" id="ARBA00004569"/>
    </source>
</evidence>
<dbReference type="SMART" id="SM00046">
    <property type="entry name" value="DAGKc"/>
    <property type="match status" value="1"/>
</dbReference>
<dbReference type="EC" id="2.7.1.138" evidence="22"/>
<evidence type="ECO:0000256" key="18">
    <source>
        <dbReference type="ARBA" id="ARBA00024512"/>
    </source>
</evidence>
<comment type="catalytic activity">
    <reaction evidence="20">
        <text>1-hexadecanoyl-sn-glycerol + ATP = 1-hexadecanoyl-sn-glycero-3-phosphate + ADP + H(+)</text>
        <dbReference type="Rhea" id="RHEA:43308"/>
        <dbReference type="ChEBI" id="CHEBI:15378"/>
        <dbReference type="ChEBI" id="CHEBI:30616"/>
        <dbReference type="ChEBI" id="CHEBI:57518"/>
        <dbReference type="ChEBI" id="CHEBI:75542"/>
        <dbReference type="ChEBI" id="CHEBI:456216"/>
    </reaction>
    <physiologicalReaction direction="left-to-right" evidence="20">
        <dbReference type="Rhea" id="RHEA:43309"/>
    </physiologicalReaction>
</comment>
<comment type="cofactor">
    <cofactor evidence="1">
        <name>Mg(2+)</name>
        <dbReference type="ChEBI" id="CHEBI:18420"/>
    </cofactor>
</comment>
<dbReference type="InterPro" id="IPR017438">
    <property type="entry name" value="ATP-NAD_kinase_N"/>
</dbReference>
<dbReference type="GO" id="GO:0001729">
    <property type="term" value="F:ceramide kinase activity"/>
    <property type="evidence" value="ECO:0007669"/>
    <property type="project" value="UniProtKB-EC"/>
</dbReference>
<evidence type="ECO:0000256" key="22">
    <source>
        <dbReference type="ARBA" id="ARBA00026096"/>
    </source>
</evidence>
<dbReference type="GO" id="GO:0004143">
    <property type="term" value="F:ATP-dependent diacylglycerol kinase activity"/>
    <property type="evidence" value="ECO:0007669"/>
    <property type="project" value="UniProtKB-EC"/>
</dbReference>
<dbReference type="Pfam" id="PF19712">
    <property type="entry name" value="AGK_C"/>
    <property type="match status" value="1"/>
</dbReference>
<keyword evidence="7" id="KW-0547">Nucleotide-binding</keyword>
<comment type="catalytic activity">
    <reaction evidence="15">
        <text>a 1,2-diacyl-sn-glycerol + ATP = a 1,2-diacyl-sn-glycero-3-phosphate + ADP + H(+)</text>
        <dbReference type="Rhea" id="RHEA:10272"/>
        <dbReference type="ChEBI" id="CHEBI:15378"/>
        <dbReference type="ChEBI" id="CHEBI:17815"/>
        <dbReference type="ChEBI" id="CHEBI:30616"/>
        <dbReference type="ChEBI" id="CHEBI:58608"/>
        <dbReference type="ChEBI" id="CHEBI:456216"/>
        <dbReference type="EC" id="2.7.1.107"/>
    </reaction>
    <physiologicalReaction direction="left-to-right" evidence="15">
        <dbReference type="Rhea" id="RHEA:10273"/>
    </physiologicalReaction>
</comment>
<dbReference type="InterPro" id="IPR016064">
    <property type="entry name" value="NAD/diacylglycerol_kinase_sf"/>
</dbReference>
<evidence type="ECO:0000256" key="21">
    <source>
        <dbReference type="ARBA" id="ARBA00025749"/>
    </source>
</evidence>
<dbReference type="AlphaFoldDB" id="A0A1Q3F6T5"/>
<evidence type="ECO:0000256" key="4">
    <source>
        <dbReference type="ARBA" id="ARBA00005175"/>
    </source>
</evidence>
<dbReference type="UniPathway" id="UPA00230"/>
<evidence type="ECO:0000256" key="9">
    <source>
        <dbReference type="ARBA" id="ARBA00022792"/>
    </source>
</evidence>
<evidence type="ECO:0000256" key="10">
    <source>
        <dbReference type="ARBA" id="ARBA00022840"/>
    </source>
</evidence>
<evidence type="ECO:0000256" key="15">
    <source>
        <dbReference type="ARBA" id="ARBA00023411"/>
    </source>
</evidence>
<dbReference type="PROSITE" id="PS50146">
    <property type="entry name" value="DAGK"/>
    <property type="match status" value="1"/>
</dbReference>
<dbReference type="InterPro" id="IPR001206">
    <property type="entry name" value="Diacylglycerol_kinase_cat_dom"/>
</dbReference>
<comment type="catalytic activity">
    <reaction evidence="19">
        <text>2-(5Z,8Z,11Z,14Z-eicosatetraenoyl)-glycerol + ATP = 2-(5Z,8Z,11Z,14Z-eicosatetraenoyl)-sn-glycero-3-phosphate + ADP + H(+)</text>
        <dbReference type="Rhea" id="RHEA:43316"/>
        <dbReference type="ChEBI" id="CHEBI:15378"/>
        <dbReference type="ChEBI" id="CHEBI:30616"/>
        <dbReference type="ChEBI" id="CHEBI:52392"/>
        <dbReference type="ChEBI" id="CHEBI:78209"/>
        <dbReference type="ChEBI" id="CHEBI:456216"/>
    </reaction>
    <physiologicalReaction direction="left-to-right" evidence="19">
        <dbReference type="Rhea" id="RHEA:43317"/>
    </physiologicalReaction>
</comment>
<evidence type="ECO:0000256" key="27">
    <source>
        <dbReference type="ARBA" id="ARBA00048034"/>
    </source>
</evidence>
<keyword evidence="8 31" id="KW-0418">Kinase</keyword>
<dbReference type="PANTHER" id="PTHR12358:SF31">
    <property type="entry name" value="ACYLGLYCEROL KINASE, MITOCHONDRIAL"/>
    <property type="match status" value="1"/>
</dbReference>
<keyword evidence="9" id="KW-0999">Mitochondrion inner membrane</keyword>
<dbReference type="PANTHER" id="PTHR12358">
    <property type="entry name" value="SPHINGOSINE KINASE"/>
    <property type="match status" value="1"/>
</dbReference>
<evidence type="ECO:0000256" key="28">
    <source>
        <dbReference type="ARBA" id="ARBA00048663"/>
    </source>
</evidence>
<evidence type="ECO:0000256" key="19">
    <source>
        <dbReference type="ARBA" id="ARBA00024556"/>
    </source>
</evidence>
<name>A0A1Q3F6T5_CULTA</name>
<keyword evidence="10" id="KW-0067">ATP-binding</keyword>
<dbReference type="EMBL" id="GFDL01011806">
    <property type="protein sequence ID" value="JAV23239.1"/>
    <property type="molecule type" value="Transcribed_RNA"/>
</dbReference>
<dbReference type="GO" id="GO:0046512">
    <property type="term" value="P:sphingosine biosynthetic process"/>
    <property type="evidence" value="ECO:0007669"/>
    <property type="project" value="TreeGrafter"/>
</dbReference>
<protein>
    <recommendedName>
        <fullName evidence="24">Acylglycerol kinase, mitochondrial</fullName>
        <ecNumber evidence="5">2.7.1.107</ecNumber>
        <ecNumber evidence="22">2.7.1.138</ecNumber>
        <ecNumber evidence="23">2.7.1.94</ecNumber>
    </recommendedName>
    <alternativeName>
        <fullName evidence="25">Multiple substrate lipid kinase</fullName>
    </alternativeName>
</protein>
<comment type="catalytic activity">
    <reaction evidence="17">
        <text>1-(9Z-octadecenoyl)-sn-glycerol + ATP = 1-(9Z-octadecenoyl)-sn-glycero-3-phosphate + ADP + H(+)</text>
        <dbReference type="Rhea" id="RHEA:41079"/>
        <dbReference type="ChEBI" id="CHEBI:15378"/>
        <dbReference type="ChEBI" id="CHEBI:30616"/>
        <dbReference type="ChEBI" id="CHEBI:74544"/>
        <dbReference type="ChEBI" id="CHEBI:75757"/>
        <dbReference type="ChEBI" id="CHEBI:456216"/>
    </reaction>
    <physiologicalReaction direction="left-to-right" evidence="17">
        <dbReference type="Rhea" id="RHEA:41080"/>
    </physiologicalReaction>
</comment>
<dbReference type="GO" id="GO:0046486">
    <property type="term" value="P:glycerolipid metabolic process"/>
    <property type="evidence" value="ECO:0007669"/>
    <property type="project" value="UniProtKB-UniPathway"/>
</dbReference>
<evidence type="ECO:0000256" key="5">
    <source>
        <dbReference type="ARBA" id="ARBA00012133"/>
    </source>
</evidence>
<dbReference type="GO" id="GO:0005758">
    <property type="term" value="C:mitochondrial intermembrane space"/>
    <property type="evidence" value="ECO:0007669"/>
    <property type="project" value="UniProtKB-SubCell"/>
</dbReference>
<keyword evidence="12" id="KW-0496">Mitochondrion</keyword>
<dbReference type="CDD" id="cd01653">
    <property type="entry name" value="GATase1"/>
    <property type="match status" value="1"/>
</dbReference>
<dbReference type="GO" id="GO:0005743">
    <property type="term" value="C:mitochondrial inner membrane"/>
    <property type="evidence" value="ECO:0007669"/>
    <property type="project" value="UniProtKB-SubCell"/>
</dbReference>
<comment type="catalytic activity">
    <reaction evidence="28">
        <text>a monoacylglycerol + ATP = a monoacyl-sn-glycero-3-phosphate + ADP + H(+)</text>
        <dbReference type="Rhea" id="RHEA:19293"/>
        <dbReference type="ChEBI" id="CHEBI:15378"/>
        <dbReference type="ChEBI" id="CHEBI:17408"/>
        <dbReference type="ChEBI" id="CHEBI:30616"/>
        <dbReference type="ChEBI" id="CHEBI:77589"/>
        <dbReference type="ChEBI" id="CHEBI:456216"/>
        <dbReference type="EC" id="2.7.1.94"/>
    </reaction>
    <physiologicalReaction direction="left-to-right" evidence="28">
        <dbReference type="Rhea" id="RHEA:19294"/>
    </physiologicalReaction>
</comment>
<comment type="catalytic activity">
    <reaction evidence="29">
        <text>N-(hexanoyl)sphing-4-enine + ATP = N-hexanoylsphing-4-enine 1-phosphate + ADP + H(+)</text>
        <dbReference type="Rhea" id="RHEA:43312"/>
        <dbReference type="ChEBI" id="CHEBI:15378"/>
        <dbReference type="ChEBI" id="CHEBI:30616"/>
        <dbReference type="ChEBI" id="CHEBI:63867"/>
        <dbReference type="ChEBI" id="CHEBI:82959"/>
        <dbReference type="ChEBI" id="CHEBI:456216"/>
    </reaction>
    <physiologicalReaction direction="left-to-right" evidence="29">
        <dbReference type="Rhea" id="RHEA:43313"/>
    </physiologicalReaction>
</comment>
<accession>A0A1Q3F6T5</accession>
<evidence type="ECO:0000256" key="24">
    <source>
        <dbReference type="ARBA" id="ARBA00026142"/>
    </source>
</evidence>
<evidence type="ECO:0000256" key="11">
    <source>
        <dbReference type="ARBA" id="ARBA00023098"/>
    </source>
</evidence>
<dbReference type="Gene3D" id="3.40.50.10330">
    <property type="entry name" value="Probable inorganic polyphosphate/atp-NAD kinase, domain 1"/>
    <property type="match status" value="1"/>
</dbReference>
<evidence type="ECO:0000256" key="20">
    <source>
        <dbReference type="ARBA" id="ARBA00024636"/>
    </source>
</evidence>
<evidence type="ECO:0000256" key="25">
    <source>
        <dbReference type="ARBA" id="ARBA00030553"/>
    </source>
</evidence>
<dbReference type="InterPro" id="IPR050187">
    <property type="entry name" value="Lipid_Phosphate_FormReg"/>
</dbReference>
<dbReference type="SUPFAM" id="SSF111331">
    <property type="entry name" value="NAD kinase/diacylglycerol kinase-like"/>
    <property type="match status" value="1"/>
</dbReference>
<evidence type="ECO:0000256" key="29">
    <source>
        <dbReference type="ARBA" id="ARBA00048876"/>
    </source>
</evidence>
<evidence type="ECO:0000256" key="26">
    <source>
        <dbReference type="ARBA" id="ARBA00044480"/>
    </source>
</evidence>
<organism evidence="31">
    <name type="scientific">Culex tarsalis</name>
    <name type="common">Encephalitis mosquito</name>
    <dbReference type="NCBI Taxonomy" id="7177"/>
    <lineage>
        <taxon>Eukaryota</taxon>
        <taxon>Metazoa</taxon>
        <taxon>Ecdysozoa</taxon>
        <taxon>Arthropoda</taxon>
        <taxon>Hexapoda</taxon>
        <taxon>Insecta</taxon>
        <taxon>Pterygota</taxon>
        <taxon>Neoptera</taxon>
        <taxon>Endopterygota</taxon>
        <taxon>Diptera</taxon>
        <taxon>Nematocera</taxon>
        <taxon>Culicoidea</taxon>
        <taxon>Culicidae</taxon>
        <taxon>Culicinae</taxon>
        <taxon>Culicini</taxon>
        <taxon>Culex</taxon>
        <taxon>Culex</taxon>
    </lineage>
</organism>
<comment type="catalytic activity">
    <reaction evidence="27">
        <text>an N-acylsphing-4-enine + ATP = an N-acylsphing-4-enine 1-phosphate + ADP + H(+)</text>
        <dbReference type="Rhea" id="RHEA:17929"/>
        <dbReference type="ChEBI" id="CHEBI:15378"/>
        <dbReference type="ChEBI" id="CHEBI:30616"/>
        <dbReference type="ChEBI" id="CHEBI:52639"/>
        <dbReference type="ChEBI" id="CHEBI:57674"/>
        <dbReference type="ChEBI" id="CHEBI:456216"/>
        <dbReference type="EC" id="2.7.1.138"/>
    </reaction>
    <physiologicalReaction direction="left-to-right" evidence="27">
        <dbReference type="Rhea" id="RHEA:17930"/>
    </physiologicalReaction>
</comment>
<comment type="catalytic activity">
    <reaction evidence="26">
        <text>a 2-acylglycerol + ATP = a 2-acyl-sn-glycerol 3-phosphate + ADP + H(+)</text>
        <dbReference type="Rhea" id="RHEA:39847"/>
        <dbReference type="ChEBI" id="CHEBI:15378"/>
        <dbReference type="ChEBI" id="CHEBI:17389"/>
        <dbReference type="ChEBI" id="CHEBI:30616"/>
        <dbReference type="ChEBI" id="CHEBI:64982"/>
        <dbReference type="ChEBI" id="CHEBI:456216"/>
    </reaction>
    <physiologicalReaction direction="left-to-right" evidence="26">
        <dbReference type="Rhea" id="RHEA:39848"/>
    </physiologicalReaction>
</comment>
<evidence type="ECO:0000313" key="31">
    <source>
        <dbReference type="EMBL" id="JAV23239.1"/>
    </source>
</evidence>
<dbReference type="Pfam" id="PF00781">
    <property type="entry name" value="DAGK_cat"/>
    <property type="match status" value="1"/>
</dbReference>